<comment type="subcellular location">
    <subcellularLocation>
        <location evidence="1">Membrane</location>
        <topology evidence="1">Multi-pass membrane protein</topology>
    </subcellularLocation>
</comment>
<dbReference type="Proteomes" id="UP000030746">
    <property type="component" value="Unassembled WGS sequence"/>
</dbReference>
<dbReference type="HOGENOM" id="CLU_1226006_0_0_1"/>
<organism evidence="6 7">
    <name type="scientific">Lottia gigantea</name>
    <name type="common">Giant owl limpet</name>
    <dbReference type="NCBI Taxonomy" id="225164"/>
    <lineage>
        <taxon>Eukaryota</taxon>
        <taxon>Metazoa</taxon>
        <taxon>Spiralia</taxon>
        <taxon>Lophotrochozoa</taxon>
        <taxon>Mollusca</taxon>
        <taxon>Gastropoda</taxon>
        <taxon>Patellogastropoda</taxon>
        <taxon>Lottioidea</taxon>
        <taxon>Lottiidae</taxon>
        <taxon>Lottia</taxon>
    </lineage>
</organism>
<keyword evidence="4" id="KW-1133">Transmembrane helix</keyword>
<dbReference type="EMBL" id="KB201037">
    <property type="protein sequence ID" value="ESO99555.1"/>
    <property type="molecule type" value="Genomic_DNA"/>
</dbReference>
<evidence type="ECO:0000256" key="5">
    <source>
        <dbReference type="ARBA" id="ARBA00023136"/>
    </source>
</evidence>
<dbReference type="GO" id="GO:0015165">
    <property type="term" value="F:pyrimidine nucleotide-sugar transmembrane transporter activity"/>
    <property type="evidence" value="ECO:0007669"/>
    <property type="project" value="InterPro"/>
</dbReference>
<sequence>MSTALPLGSKALNRGGVSSEITIETKDAGEMGKMSVAYLGSSFLGHNFPDRGHPDTPPKLMPSKINKRMQRPEDLDFHQSHDLNSLKYFSLVALILQNAALILVMRYTRTQHGDMYLSSTAVVMSEMCKLLTCCVIIIYQEGGVGQFVKILKTDFIDCPLDCVKVSVPSIIYIIQNNLLYLAVSNLDAATFQELYPSHCGGKNLKNIITSSPNTQKYMCTKGIKTD</sequence>
<dbReference type="RefSeq" id="XP_009050036.1">
    <property type="nucleotide sequence ID" value="XM_009051788.1"/>
</dbReference>
<keyword evidence="3" id="KW-0812">Transmembrane</keyword>
<protein>
    <submittedName>
        <fullName evidence="6">Uncharacterized protein</fullName>
    </submittedName>
</protein>
<dbReference type="CTD" id="20237819"/>
<evidence type="ECO:0000256" key="3">
    <source>
        <dbReference type="ARBA" id="ARBA00022692"/>
    </source>
</evidence>
<dbReference type="AlphaFoldDB" id="V4AWX4"/>
<evidence type="ECO:0000313" key="6">
    <source>
        <dbReference type="EMBL" id="ESO99555.1"/>
    </source>
</evidence>
<dbReference type="KEGG" id="lgi:LOTGIDRAFT_158649"/>
<keyword evidence="7" id="KW-1185">Reference proteome</keyword>
<name>V4AWX4_LOTGI</name>
<dbReference type="PANTHER" id="PTHR10231">
    <property type="entry name" value="NUCLEOTIDE-SUGAR TRANSMEMBRANE TRANSPORTER"/>
    <property type="match status" value="1"/>
</dbReference>
<gene>
    <name evidence="6" type="ORF">LOTGIDRAFT_158649</name>
</gene>
<keyword evidence="5" id="KW-0472">Membrane</keyword>
<keyword evidence="2" id="KW-0762">Sugar transport</keyword>
<evidence type="ECO:0000256" key="1">
    <source>
        <dbReference type="ARBA" id="ARBA00004141"/>
    </source>
</evidence>
<keyword evidence="2" id="KW-0813">Transport</keyword>
<dbReference type="GO" id="GO:0000139">
    <property type="term" value="C:Golgi membrane"/>
    <property type="evidence" value="ECO:0007669"/>
    <property type="project" value="InterPro"/>
</dbReference>
<evidence type="ECO:0000256" key="4">
    <source>
        <dbReference type="ARBA" id="ARBA00022989"/>
    </source>
</evidence>
<dbReference type="InterPro" id="IPR007271">
    <property type="entry name" value="Nuc_sug_transpt"/>
</dbReference>
<dbReference type="OrthoDB" id="408493at2759"/>
<accession>V4AWX4</accession>
<evidence type="ECO:0000313" key="7">
    <source>
        <dbReference type="Proteomes" id="UP000030746"/>
    </source>
</evidence>
<dbReference type="Pfam" id="PF04142">
    <property type="entry name" value="Nuc_sug_transp"/>
    <property type="match status" value="1"/>
</dbReference>
<proteinExistence type="predicted"/>
<dbReference type="GeneID" id="20237819"/>
<reference evidence="6 7" key="1">
    <citation type="journal article" date="2013" name="Nature">
        <title>Insights into bilaterian evolution from three spiralian genomes.</title>
        <authorList>
            <person name="Simakov O."/>
            <person name="Marletaz F."/>
            <person name="Cho S.J."/>
            <person name="Edsinger-Gonzales E."/>
            <person name="Havlak P."/>
            <person name="Hellsten U."/>
            <person name="Kuo D.H."/>
            <person name="Larsson T."/>
            <person name="Lv J."/>
            <person name="Arendt D."/>
            <person name="Savage R."/>
            <person name="Osoegawa K."/>
            <person name="de Jong P."/>
            <person name="Grimwood J."/>
            <person name="Chapman J.A."/>
            <person name="Shapiro H."/>
            <person name="Aerts A."/>
            <person name="Otillar R.P."/>
            <person name="Terry A.Y."/>
            <person name="Boore J.L."/>
            <person name="Grigoriev I.V."/>
            <person name="Lindberg D.R."/>
            <person name="Seaver E.C."/>
            <person name="Weisblat D.A."/>
            <person name="Putnam N.H."/>
            <person name="Rokhsar D.S."/>
        </authorList>
    </citation>
    <scope>NUCLEOTIDE SEQUENCE [LARGE SCALE GENOMIC DNA]</scope>
</reference>
<evidence type="ECO:0000256" key="2">
    <source>
        <dbReference type="ARBA" id="ARBA00022597"/>
    </source>
</evidence>